<dbReference type="InterPro" id="IPR023346">
    <property type="entry name" value="Lysozyme-like_dom_sf"/>
</dbReference>
<keyword evidence="2" id="KW-1133">Transmembrane helix</keyword>
<keyword evidence="2" id="KW-0812">Transmembrane</keyword>
<keyword evidence="2" id="KW-0472">Membrane</keyword>
<evidence type="ECO:0000256" key="1">
    <source>
        <dbReference type="SAM" id="Coils"/>
    </source>
</evidence>
<reference evidence="4" key="1">
    <citation type="submission" date="2024-03" db="EMBL/GenBank/DDBJ databases">
        <title>Diverse circular DNA viruses in blood, oral, and fecal samples of captive lemurs.</title>
        <authorList>
            <person name="Paietta E.N."/>
            <person name="Kraberger S."/>
            <person name="Lund M.C."/>
            <person name="Custer J.M."/>
            <person name="Vargas K.M."/>
            <person name="Ehmke E.E."/>
            <person name="Yoder A.D."/>
            <person name="Varsani A."/>
        </authorList>
    </citation>
    <scope>NUCLEOTIDE SEQUENCE</scope>
    <source>
        <strain evidence="4">Duke_28FF_219</strain>
    </source>
</reference>
<sequence length="305" mass="33614">MSQRAEKYARRMERRVDKLEQRVLKIETGQISQGIRISSLEDDLAVYQSAVFARDLKRAAADTEARRKEREKRQERERRRTKTAARIAVCTLLAVLLAIVVAKAEHCRNAAEMQQEPEGTQVEPYGVNDLADIAPAETWPEDPLEAEKIEEALLEQGYFSLAVPLPFEYQDYMRTYCAAYGCPYPLALAVAEIESNFDMDAIGTAGEVGIMQLNPGPSGTYHAELQAATGMDPTTPSGNIAGGCYKLGKYLAEYGDAEKAAMAYNMGAAGAKRAWEAGITSTDYSAAVMEAMEKWECTVNAWDGV</sequence>
<feature type="domain" description="Transglycosylase SLT" evidence="3">
    <location>
        <begin position="173"/>
        <end position="274"/>
    </location>
</feature>
<dbReference type="SUPFAM" id="SSF53955">
    <property type="entry name" value="Lysozyme-like"/>
    <property type="match status" value="1"/>
</dbReference>
<dbReference type="Gene3D" id="1.10.530.10">
    <property type="match status" value="1"/>
</dbReference>
<dbReference type="Pfam" id="PF01464">
    <property type="entry name" value="SLT"/>
    <property type="match status" value="1"/>
</dbReference>
<evidence type="ECO:0000259" key="3">
    <source>
        <dbReference type="Pfam" id="PF01464"/>
    </source>
</evidence>
<evidence type="ECO:0000313" key="4">
    <source>
        <dbReference type="EMBL" id="XCD07417.1"/>
    </source>
</evidence>
<feature type="coiled-coil region" evidence="1">
    <location>
        <begin position="2"/>
        <end position="29"/>
    </location>
</feature>
<organism evidence="4">
    <name type="scientific">Dulem virus 34</name>
    <dbReference type="NCBI Taxonomy" id="3145752"/>
    <lineage>
        <taxon>Viruses</taxon>
        <taxon>Duplodnaviria</taxon>
        <taxon>Heunggongvirae</taxon>
        <taxon>Uroviricota</taxon>
        <taxon>Caudoviricetes</taxon>
    </lineage>
</organism>
<feature type="transmembrane region" description="Helical" evidence="2">
    <location>
        <begin position="83"/>
        <end position="102"/>
    </location>
</feature>
<keyword evidence="1" id="KW-0175">Coiled coil</keyword>
<protein>
    <submittedName>
        <fullName evidence="4">LT Slt70-like protein</fullName>
    </submittedName>
</protein>
<name>A0AAU8B522_9CAUD</name>
<proteinExistence type="predicted"/>
<evidence type="ECO:0000256" key="2">
    <source>
        <dbReference type="SAM" id="Phobius"/>
    </source>
</evidence>
<dbReference type="InterPro" id="IPR008258">
    <property type="entry name" value="Transglycosylase_SLT_dom_1"/>
</dbReference>
<dbReference type="EMBL" id="PP511788">
    <property type="protein sequence ID" value="XCD07417.1"/>
    <property type="molecule type" value="Genomic_DNA"/>
</dbReference>
<accession>A0AAU8B522</accession>